<organism evidence="1 2">
    <name type="scientific">Russula earlei</name>
    <dbReference type="NCBI Taxonomy" id="71964"/>
    <lineage>
        <taxon>Eukaryota</taxon>
        <taxon>Fungi</taxon>
        <taxon>Dikarya</taxon>
        <taxon>Basidiomycota</taxon>
        <taxon>Agaricomycotina</taxon>
        <taxon>Agaricomycetes</taxon>
        <taxon>Russulales</taxon>
        <taxon>Russulaceae</taxon>
        <taxon>Russula</taxon>
    </lineage>
</organism>
<evidence type="ECO:0000313" key="1">
    <source>
        <dbReference type="EMBL" id="KAI9509152.1"/>
    </source>
</evidence>
<sequence length="361" mass="39069">MPSTTPPTVLHYPFGTGYSPATAQDGFVPAYSEGERFHEPAAIYDTTSSLDSHASSRHQNYVPTDRISFPSSLSVTRHSQQPIPRTAPYSSRMSGHPPWGPSNYVQWQSASSSSFDANAPSFASSQIAHKVWLLVCKHCRSFLTNRGMKAVLLLRPHVPLYSTDALPVNCSAVPARPSSTSSPRQQPNEQQPRTCDCLTQTLCCHGCGTGVGYMIVAPCARCTTSSSAMNRVTNGHRFVFHSSELMASERRYMPGERGILPAYAETSSSSPTSSRSLVPSTPDSSTASPTLTSSYSTTPPLATESPCPVPSSITGDPHKPSPQPLRAGDILYWHHLTQSGEIPGAMDDPRARGDRLIVYDR</sequence>
<dbReference type="EMBL" id="JAGFNK010000070">
    <property type="protein sequence ID" value="KAI9509152.1"/>
    <property type="molecule type" value="Genomic_DNA"/>
</dbReference>
<dbReference type="Proteomes" id="UP001207468">
    <property type="component" value="Unassembled WGS sequence"/>
</dbReference>
<keyword evidence="2" id="KW-1185">Reference proteome</keyword>
<name>A0ACC0UCC6_9AGAM</name>
<reference evidence="1" key="1">
    <citation type="submission" date="2021-03" db="EMBL/GenBank/DDBJ databases">
        <title>Evolutionary priming and transition to the ectomycorrhizal habit in an iconic lineage of mushroom-forming fungi: is preadaptation a requirement?</title>
        <authorList>
            <consortium name="DOE Joint Genome Institute"/>
            <person name="Looney B.P."/>
            <person name="Miyauchi S."/>
            <person name="Morin E."/>
            <person name="Drula E."/>
            <person name="Courty P.E."/>
            <person name="Chicoki N."/>
            <person name="Fauchery L."/>
            <person name="Kohler A."/>
            <person name="Kuo A."/>
            <person name="LaButti K."/>
            <person name="Pangilinan J."/>
            <person name="Lipzen A."/>
            <person name="Riley R."/>
            <person name="Andreopoulos W."/>
            <person name="He G."/>
            <person name="Johnson J."/>
            <person name="Barry K.W."/>
            <person name="Grigoriev I.V."/>
            <person name="Nagy L."/>
            <person name="Hibbett D."/>
            <person name="Henrissat B."/>
            <person name="Matheny P.B."/>
            <person name="Labbe J."/>
            <person name="Martin A.F."/>
        </authorList>
    </citation>
    <scope>NUCLEOTIDE SEQUENCE</scope>
    <source>
        <strain evidence="1">BPL698</strain>
    </source>
</reference>
<evidence type="ECO:0000313" key="2">
    <source>
        <dbReference type="Proteomes" id="UP001207468"/>
    </source>
</evidence>
<protein>
    <submittedName>
        <fullName evidence="1">FAM72 protein-domain-containing protein</fullName>
    </submittedName>
</protein>
<accession>A0ACC0UCC6</accession>
<comment type="caution">
    <text evidence="1">The sequence shown here is derived from an EMBL/GenBank/DDBJ whole genome shotgun (WGS) entry which is preliminary data.</text>
</comment>
<proteinExistence type="predicted"/>
<gene>
    <name evidence="1" type="ORF">F5148DRAFT_795516</name>
</gene>